<feature type="region of interest" description="Disordered" evidence="1">
    <location>
        <begin position="1"/>
        <end position="55"/>
    </location>
</feature>
<feature type="region of interest" description="Disordered" evidence="1">
    <location>
        <begin position="397"/>
        <end position="420"/>
    </location>
</feature>
<feature type="region of interest" description="Disordered" evidence="1">
    <location>
        <begin position="325"/>
        <end position="379"/>
    </location>
</feature>
<feature type="compositionally biased region" description="Basic and acidic residues" evidence="1">
    <location>
        <begin position="346"/>
        <end position="378"/>
    </location>
</feature>
<dbReference type="AlphaFoldDB" id="A0A6A5TAG4"/>
<feature type="compositionally biased region" description="Basic and acidic residues" evidence="1">
    <location>
        <begin position="403"/>
        <end position="420"/>
    </location>
</feature>
<evidence type="ECO:0000313" key="3">
    <source>
        <dbReference type="Proteomes" id="UP000800035"/>
    </source>
</evidence>
<feature type="compositionally biased region" description="Polar residues" evidence="1">
    <location>
        <begin position="15"/>
        <end position="31"/>
    </location>
</feature>
<sequence length="420" mass="46219">MSSSSITPAALSVLAPTSPSESTVLAPSTTSRDSDGDMAERADTPTTKDDRSNAKVSCCNAFSVVHNVDSSQISSSAAGPAIIDAPSNNKRKRDDAREDPVSDDDFLDPEIEEEMVELDGSDSDEPATKVAKTSANKDGKKPTIKKQTQKESVNDVWGGEELNKRINAEERRRANTSSGSSKLLKALRKSNTIPLPKHSSSNIIGSQKVSLGAEMPKISYPYNRRQLLQDVKHVDQYLTNITEIEIKVEGDNEEVEVLALPRSTKVIRVTELPAGKGGEKAHLDDIRKKPDWFPHITIKEEKDEQGRTIVLRKKVEPEKLVELRTEKMERKRKNKGGKGRGKKRQSVFEKAEARKDAKGGATVKDKARRDAEAAETERNLVAVRKATNAAKEALWNKRVNKAAQKDVDDDPAHVDDNLGL</sequence>
<organism evidence="2 3">
    <name type="scientific">Byssothecium circinans</name>
    <dbReference type="NCBI Taxonomy" id="147558"/>
    <lineage>
        <taxon>Eukaryota</taxon>
        <taxon>Fungi</taxon>
        <taxon>Dikarya</taxon>
        <taxon>Ascomycota</taxon>
        <taxon>Pezizomycotina</taxon>
        <taxon>Dothideomycetes</taxon>
        <taxon>Pleosporomycetidae</taxon>
        <taxon>Pleosporales</taxon>
        <taxon>Massarineae</taxon>
        <taxon>Massarinaceae</taxon>
        <taxon>Byssothecium</taxon>
    </lineage>
</organism>
<feature type="compositionally biased region" description="Acidic residues" evidence="1">
    <location>
        <begin position="101"/>
        <end position="125"/>
    </location>
</feature>
<feature type="compositionally biased region" description="Basic residues" evidence="1">
    <location>
        <begin position="330"/>
        <end position="345"/>
    </location>
</feature>
<dbReference type="EMBL" id="ML977030">
    <property type="protein sequence ID" value="KAF1949935.1"/>
    <property type="molecule type" value="Genomic_DNA"/>
</dbReference>
<accession>A0A6A5TAG4</accession>
<reference evidence="2" key="1">
    <citation type="journal article" date="2020" name="Stud. Mycol.">
        <title>101 Dothideomycetes genomes: a test case for predicting lifestyles and emergence of pathogens.</title>
        <authorList>
            <person name="Haridas S."/>
            <person name="Albert R."/>
            <person name="Binder M."/>
            <person name="Bloem J."/>
            <person name="Labutti K."/>
            <person name="Salamov A."/>
            <person name="Andreopoulos B."/>
            <person name="Baker S."/>
            <person name="Barry K."/>
            <person name="Bills G."/>
            <person name="Bluhm B."/>
            <person name="Cannon C."/>
            <person name="Castanera R."/>
            <person name="Culley D."/>
            <person name="Daum C."/>
            <person name="Ezra D."/>
            <person name="Gonzalez J."/>
            <person name="Henrissat B."/>
            <person name="Kuo A."/>
            <person name="Liang C."/>
            <person name="Lipzen A."/>
            <person name="Lutzoni F."/>
            <person name="Magnuson J."/>
            <person name="Mondo S."/>
            <person name="Nolan M."/>
            <person name="Ohm R."/>
            <person name="Pangilinan J."/>
            <person name="Park H.-J."/>
            <person name="Ramirez L."/>
            <person name="Alfaro M."/>
            <person name="Sun H."/>
            <person name="Tritt A."/>
            <person name="Yoshinaga Y."/>
            <person name="Zwiers L.-H."/>
            <person name="Turgeon B."/>
            <person name="Goodwin S."/>
            <person name="Spatafora J."/>
            <person name="Crous P."/>
            <person name="Grigoriev I."/>
        </authorList>
    </citation>
    <scope>NUCLEOTIDE SEQUENCE</scope>
    <source>
        <strain evidence="2">CBS 675.92</strain>
    </source>
</reference>
<proteinExistence type="predicted"/>
<evidence type="ECO:0000256" key="1">
    <source>
        <dbReference type="SAM" id="MobiDB-lite"/>
    </source>
</evidence>
<dbReference type="Proteomes" id="UP000800035">
    <property type="component" value="Unassembled WGS sequence"/>
</dbReference>
<keyword evidence="3" id="KW-1185">Reference proteome</keyword>
<feature type="region of interest" description="Disordered" evidence="1">
    <location>
        <begin position="70"/>
        <end position="158"/>
    </location>
</feature>
<dbReference type="OrthoDB" id="3800146at2759"/>
<gene>
    <name evidence="2" type="ORF">CC80DRAFT_579243</name>
</gene>
<evidence type="ECO:0000313" key="2">
    <source>
        <dbReference type="EMBL" id="KAF1949935.1"/>
    </source>
</evidence>
<name>A0A6A5TAG4_9PLEO</name>
<protein>
    <submittedName>
        <fullName evidence="2">Uncharacterized protein</fullName>
    </submittedName>
</protein>
<feature type="compositionally biased region" description="Basic and acidic residues" evidence="1">
    <location>
        <begin position="32"/>
        <end position="53"/>
    </location>
</feature>